<organism evidence="1 2">
    <name type="scientific">Arabis alpina</name>
    <name type="common">Alpine rock-cress</name>
    <dbReference type="NCBI Taxonomy" id="50452"/>
    <lineage>
        <taxon>Eukaryota</taxon>
        <taxon>Viridiplantae</taxon>
        <taxon>Streptophyta</taxon>
        <taxon>Embryophyta</taxon>
        <taxon>Tracheophyta</taxon>
        <taxon>Spermatophyta</taxon>
        <taxon>Magnoliopsida</taxon>
        <taxon>eudicotyledons</taxon>
        <taxon>Gunneridae</taxon>
        <taxon>Pentapetalae</taxon>
        <taxon>rosids</taxon>
        <taxon>malvids</taxon>
        <taxon>Brassicales</taxon>
        <taxon>Brassicaceae</taxon>
        <taxon>Arabideae</taxon>
        <taxon>Arabis</taxon>
    </lineage>
</organism>
<dbReference type="Gramene" id="KFK36568">
    <property type="protein sequence ID" value="KFK36568"/>
    <property type="gene ID" value="AALP_AA4G140400"/>
</dbReference>
<dbReference type="Proteomes" id="UP000029120">
    <property type="component" value="Chromosome 4"/>
</dbReference>
<dbReference type="EMBL" id="CM002872">
    <property type="protein sequence ID" value="KFK36568.1"/>
    <property type="molecule type" value="Genomic_DNA"/>
</dbReference>
<accession>A0A087H366</accession>
<name>A0A087H366_ARAAL</name>
<reference evidence="2" key="1">
    <citation type="journal article" date="2015" name="Nat. Plants">
        <title>Genome expansion of Arabis alpina linked with retrotransposition and reduced symmetric DNA methylation.</title>
        <authorList>
            <person name="Willing E.M."/>
            <person name="Rawat V."/>
            <person name="Mandakova T."/>
            <person name="Maumus F."/>
            <person name="James G.V."/>
            <person name="Nordstroem K.J."/>
            <person name="Becker C."/>
            <person name="Warthmann N."/>
            <person name="Chica C."/>
            <person name="Szarzynska B."/>
            <person name="Zytnicki M."/>
            <person name="Albani M.C."/>
            <person name="Kiefer C."/>
            <person name="Bergonzi S."/>
            <person name="Castaings L."/>
            <person name="Mateos J.L."/>
            <person name="Berns M.C."/>
            <person name="Bujdoso N."/>
            <person name="Piofczyk T."/>
            <person name="de Lorenzo L."/>
            <person name="Barrero-Sicilia C."/>
            <person name="Mateos I."/>
            <person name="Piednoel M."/>
            <person name="Hagmann J."/>
            <person name="Chen-Min-Tao R."/>
            <person name="Iglesias-Fernandez R."/>
            <person name="Schuster S.C."/>
            <person name="Alonso-Blanco C."/>
            <person name="Roudier F."/>
            <person name="Carbonero P."/>
            <person name="Paz-Ares J."/>
            <person name="Davis S.J."/>
            <person name="Pecinka A."/>
            <person name="Quesneville H."/>
            <person name="Colot V."/>
            <person name="Lysak M.A."/>
            <person name="Weigel D."/>
            <person name="Coupland G."/>
            <person name="Schneeberger K."/>
        </authorList>
    </citation>
    <scope>NUCLEOTIDE SEQUENCE [LARGE SCALE GENOMIC DNA]</scope>
    <source>
        <strain evidence="2">cv. Pajares</strain>
    </source>
</reference>
<protein>
    <submittedName>
        <fullName evidence="1">Uncharacterized protein</fullName>
    </submittedName>
</protein>
<keyword evidence="2" id="KW-1185">Reference proteome</keyword>
<dbReference type="OrthoDB" id="2859658at2759"/>
<dbReference type="Gene3D" id="1.10.520.10">
    <property type="match status" value="1"/>
</dbReference>
<evidence type="ECO:0000313" key="2">
    <source>
        <dbReference type="Proteomes" id="UP000029120"/>
    </source>
</evidence>
<proteinExistence type="predicted"/>
<evidence type="ECO:0000313" key="1">
    <source>
        <dbReference type="EMBL" id="KFK36568.1"/>
    </source>
</evidence>
<dbReference type="AlphaFoldDB" id="A0A087H366"/>
<sequence length="218" mass="24311">MLLSHVRLGSHDAGTYNKNLKEWPQRGGATESLRFEIELKLAANAGNSGHKDFDEVYGVPERSVLILFQMPGYILTDKSASELVNEIVRDASKIQQKELNLQKLLCQNQHIAGVPAHSISFQVNPGKILVPAAADQILSMLFDGVEFCFSLTLLNLGRICLVAGKPAVRYQETQPQKCIMLLMLIAHSCFPLKAFFHARILSEAIYGTHQIQQRCHND</sequence>
<gene>
    <name evidence="1" type="ordered locus">AALP_Aa4g140400</name>
</gene>